<evidence type="ECO:0000256" key="4">
    <source>
        <dbReference type="ARBA" id="ARBA00023274"/>
    </source>
</evidence>
<dbReference type="CDD" id="cd00495">
    <property type="entry name" value="Ribosomal_L25_TL5_CTC"/>
    <property type="match status" value="1"/>
</dbReference>
<dbReference type="InterPro" id="IPR011035">
    <property type="entry name" value="Ribosomal_bL25/Gln-tRNA_synth"/>
</dbReference>
<dbReference type="SUPFAM" id="SSF50715">
    <property type="entry name" value="Ribosomal protein L25-like"/>
    <property type="match status" value="1"/>
</dbReference>
<dbReference type="InterPro" id="IPR020056">
    <property type="entry name" value="Rbsml_bL25/Gln-tRNA_synth_N"/>
</dbReference>
<dbReference type="GO" id="GO:0006412">
    <property type="term" value="P:translation"/>
    <property type="evidence" value="ECO:0007669"/>
    <property type="project" value="UniProtKB-UniRule"/>
</dbReference>
<comment type="caution">
    <text evidence="9">The sequence shown here is derived from an EMBL/GenBank/DDBJ whole genome shotgun (WGS) entry which is preliminary data.</text>
</comment>
<dbReference type="GO" id="GO:0008097">
    <property type="term" value="F:5S rRNA binding"/>
    <property type="evidence" value="ECO:0007669"/>
    <property type="project" value="InterPro"/>
</dbReference>
<dbReference type="AlphaFoldDB" id="A0A2H0XEX8"/>
<feature type="compositionally biased region" description="Basic and acidic residues" evidence="6">
    <location>
        <begin position="198"/>
        <end position="230"/>
    </location>
</feature>
<dbReference type="InterPro" id="IPR020930">
    <property type="entry name" value="Ribosomal_uL5_bac-type"/>
</dbReference>
<evidence type="ECO:0000313" key="9">
    <source>
        <dbReference type="EMBL" id="PIS23442.1"/>
    </source>
</evidence>
<keyword evidence="4 5" id="KW-0687">Ribonucleoprotein</keyword>
<dbReference type="NCBIfam" id="TIGR00731">
    <property type="entry name" value="bL25_bact_ctc"/>
    <property type="match status" value="1"/>
</dbReference>
<feature type="domain" description="Large ribosomal subunit protein bL25 beta" evidence="8">
    <location>
        <begin position="97"/>
        <end position="181"/>
    </location>
</feature>
<comment type="subunit">
    <text evidence="5">Part of the 50S ribosomal subunit; part of the 5S rRNA/L5/L18/L25 subcomplex. Contacts the 5S rRNA. Binds to the 5S rRNA independently of L5 and L18.</text>
</comment>
<proteinExistence type="inferred from homology"/>
<sequence>MEIIAKKRTIEGKKVKTLRRVGTIPTSVFGKEISPMSLEVDEKLFTALYNTAGETALINLKIESENPIKVLISDVQIHPVTGRVIHATFHKVKLTEKITAKVPVEITGESSIVKSGEGIVLHLMSEIEMECLPYDLPQNITVDISHLEKIDDAIAVKDLPIDRDKVAVKADPEELVVKIDYAKQQEKEEEVPVSEQELISKVEAAKELTEEEKAKREAEKKEGEKKEEGE</sequence>
<keyword evidence="1 5" id="KW-0699">rRNA-binding</keyword>
<dbReference type="EMBL" id="PEYT01000002">
    <property type="protein sequence ID" value="PIS23442.1"/>
    <property type="molecule type" value="Genomic_DNA"/>
</dbReference>
<dbReference type="GO" id="GO:0003735">
    <property type="term" value="F:structural constituent of ribosome"/>
    <property type="evidence" value="ECO:0007669"/>
    <property type="project" value="InterPro"/>
</dbReference>
<dbReference type="Pfam" id="PF14693">
    <property type="entry name" value="Ribosomal_TL5_C"/>
    <property type="match status" value="1"/>
</dbReference>
<dbReference type="Pfam" id="PF01386">
    <property type="entry name" value="Ribosomal_L25p"/>
    <property type="match status" value="1"/>
</dbReference>
<dbReference type="InterPro" id="IPR037121">
    <property type="entry name" value="Ribosomal_bL25_C"/>
</dbReference>
<evidence type="ECO:0000256" key="2">
    <source>
        <dbReference type="ARBA" id="ARBA00022884"/>
    </source>
</evidence>
<dbReference type="PANTHER" id="PTHR33284">
    <property type="entry name" value="RIBOSOMAL PROTEIN L25/GLN-TRNA SYNTHETASE, ANTI-CODON-BINDING DOMAIN-CONTAINING PROTEIN"/>
    <property type="match status" value="1"/>
</dbReference>
<keyword evidence="3 5" id="KW-0689">Ribosomal protein</keyword>
<evidence type="ECO:0000256" key="3">
    <source>
        <dbReference type="ARBA" id="ARBA00022980"/>
    </source>
</evidence>
<name>A0A2H0XEX8_UNCKA</name>
<protein>
    <recommendedName>
        <fullName evidence="5">Large ribosomal subunit protein bL25</fullName>
    </recommendedName>
    <alternativeName>
        <fullName evidence="5">General stress protein CTC</fullName>
    </alternativeName>
</protein>
<keyword evidence="2 5" id="KW-0694">RNA-binding</keyword>
<comment type="function">
    <text evidence="5">This is one of the proteins that binds to the 5S RNA in the ribosome where it forms part of the central protuberance.</text>
</comment>
<dbReference type="Proteomes" id="UP000230340">
    <property type="component" value="Unassembled WGS sequence"/>
</dbReference>
<evidence type="ECO:0000259" key="8">
    <source>
        <dbReference type="Pfam" id="PF14693"/>
    </source>
</evidence>
<feature type="region of interest" description="Disordered" evidence="6">
    <location>
        <begin position="186"/>
        <end position="230"/>
    </location>
</feature>
<dbReference type="HAMAP" id="MF_01334">
    <property type="entry name" value="Ribosomal_bL25_CTC"/>
    <property type="match status" value="1"/>
</dbReference>
<dbReference type="Gene3D" id="2.170.120.20">
    <property type="entry name" value="Ribosomal protein L25, beta domain"/>
    <property type="match status" value="1"/>
</dbReference>
<evidence type="ECO:0000313" key="10">
    <source>
        <dbReference type="Proteomes" id="UP000230340"/>
    </source>
</evidence>
<gene>
    <name evidence="5" type="primary">rplY</name>
    <name evidence="5" type="synonym">ctc</name>
    <name evidence="9" type="ORF">COT49_00275</name>
</gene>
<evidence type="ECO:0000256" key="5">
    <source>
        <dbReference type="HAMAP-Rule" id="MF_01334"/>
    </source>
</evidence>
<evidence type="ECO:0000256" key="1">
    <source>
        <dbReference type="ARBA" id="ARBA00022730"/>
    </source>
</evidence>
<dbReference type="InterPro" id="IPR020057">
    <property type="entry name" value="Ribosomal_bL25_b-dom"/>
</dbReference>
<reference evidence="10" key="1">
    <citation type="submission" date="2017-09" db="EMBL/GenBank/DDBJ databases">
        <title>Depth-based differentiation of microbial function through sediment-hosted aquifers and enrichment of novel symbionts in the deep terrestrial subsurface.</title>
        <authorList>
            <person name="Probst A.J."/>
            <person name="Ladd B."/>
            <person name="Jarett J.K."/>
            <person name="Geller-Mcgrath D.E."/>
            <person name="Sieber C.M.K."/>
            <person name="Emerson J.B."/>
            <person name="Anantharaman K."/>
            <person name="Thomas B.C."/>
            <person name="Malmstrom R."/>
            <person name="Stieglmeier M."/>
            <person name="Klingl A."/>
            <person name="Woyke T."/>
            <person name="Ryan C.M."/>
            <person name="Banfield J.F."/>
        </authorList>
    </citation>
    <scope>NUCLEOTIDE SEQUENCE [LARGE SCALE GENOMIC DNA]</scope>
</reference>
<organism evidence="9 10">
    <name type="scientific">candidate division WWE3 bacterium CG08_land_8_20_14_0_20_40_13</name>
    <dbReference type="NCBI Taxonomy" id="1975084"/>
    <lineage>
        <taxon>Bacteria</taxon>
        <taxon>Katanobacteria</taxon>
    </lineage>
</organism>
<accession>A0A2H0XEX8</accession>
<dbReference type="PANTHER" id="PTHR33284:SF1">
    <property type="entry name" value="RIBOSOMAL PROTEIN L25_GLN-TRNA SYNTHETASE, ANTI-CODON-BINDING DOMAIN-CONTAINING PROTEIN"/>
    <property type="match status" value="1"/>
</dbReference>
<feature type="domain" description="Large ribosomal subunit protein bL25 L25" evidence="7">
    <location>
        <begin position="5"/>
        <end position="89"/>
    </location>
</feature>
<evidence type="ECO:0000256" key="6">
    <source>
        <dbReference type="SAM" id="MobiDB-lite"/>
    </source>
</evidence>
<dbReference type="Gene3D" id="2.40.240.10">
    <property type="entry name" value="Ribosomal Protein L25, Chain P"/>
    <property type="match status" value="1"/>
</dbReference>
<dbReference type="InterPro" id="IPR029751">
    <property type="entry name" value="Ribosomal_L25_dom"/>
</dbReference>
<evidence type="ECO:0000259" key="7">
    <source>
        <dbReference type="Pfam" id="PF01386"/>
    </source>
</evidence>
<dbReference type="GO" id="GO:0022625">
    <property type="term" value="C:cytosolic large ribosomal subunit"/>
    <property type="evidence" value="ECO:0007669"/>
    <property type="project" value="TreeGrafter"/>
</dbReference>
<dbReference type="InterPro" id="IPR001021">
    <property type="entry name" value="Ribosomal_bL25_long"/>
</dbReference>
<comment type="similarity">
    <text evidence="5">Belongs to the bacterial ribosomal protein bL25 family. CTC subfamily.</text>
</comment>